<keyword evidence="1" id="KW-0812">Transmembrane</keyword>
<organism evidence="2 3">
    <name type="scientific">Trichoderma gamsii</name>
    <dbReference type="NCBI Taxonomy" id="398673"/>
    <lineage>
        <taxon>Eukaryota</taxon>
        <taxon>Fungi</taxon>
        <taxon>Dikarya</taxon>
        <taxon>Ascomycota</taxon>
        <taxon>Pezizomycotina</taxon>
        <taxon>Sordariomycetes</taxon>
        <taxon>Hypocreomycetidae</taxon>
        <taxon>Hypocreales</taxon>
        <taxon>Hypocreaceae</taxon>
        <taxon>Trichoderma</taxon>
    </lineage>
</organism>
<gene>
    <name evidence="2" type="ORF">TGAMA5MH_03973</name>
</gene>
<feature type="transmembrane region" description="Helical" evidence="1">
    <location>
        <begin position="29"/>
        <end position="56"/>
    </location>
</feature>
<protein>
    <submittedName>
        <fullName evidence="2">Uncharacterized protein</fullName>
    </submittedName>
</protein>
<dbReference type="Proteomes" id="UP000236546">
    <property type="component" value="Unassembled WGS sequence"/>
</dbReference>
<proteinExistence type="predicted"/>
<evidence type="ECO:0000256" key="1">
    <source>
        <dbReference type="SAM" id="Phobius"/>
    </source>
</evidence>
<evidence type="ECO:0000313" key="3">
    <source>
        <dbReference type="Proteomes" id="UP000236546"/>
    </source>
</evidence>
<dbReference type="OrthoDB" id="3344043at2759"/>
<feature type="transmembrane region" description="Helical" evidence="1">
    <location>
        <begin position="509"/>
        <end position="536"/>
    </location>
</feature>
<feature type="transmembrane region" description="Helical" evidence="1">
    <location>
        <begin position="182"/>
        <end position="206"/>
    </location>
</feature>
<dbReference type="EMBL" id="MTYH01000035">
    <property type="protein sequence ID" value="PNP44367.1"/>
    <property type="molecule type" value="Genomic_DNA"/>
</dbReference>
<name>A0A2K0TFR3_9HYPO</name>
<reference evidence="2 3" key="1">
    <citation type="submission" date="2017-02" db="EMBL/GenBank/DDBJ databases">
        <title>Genomes of Trichoderma spp. with biocontrol activity.</title>
        <authorList>
            <person name="Gardiner D."/>
            <person name="Kazan K."/>
            <person name="Vos C."/>
            <person name="Harvey P."/>
        </authorList>
    </citation>
    <scope>NUCLEOTIDE SEQUENCE [LARGE SCALE GENOMIC DNA]</scope>
    <source>
        <strain evidence="2 3">A5MH</strain>
    </source>
</reference>
<keyword evidence="1" id="KW-0472">Membrane</keyword>
<comment type="caution">
    <text evidence="2">The sequence shown here is derived from an EMBL/GenBank/DDBJ whole genome shotgun (WGS) entry which is preliminary data.</text>
</comment>
<dbReference type="AlphaFoldDB" id="A0A2K0TFR3"/>
<sequence>MPSSEDTPLQQTEDVATVKKHKKGNSTKAYISIVLLAALPSIILSAATALLIVFTFRNRVILSDGSSELQTPHTTGNSSLASKTVREFIKTGGSDAYYIQFNPSTLTTIASITGKFVPYLSSAIMALAALFAADFVQRTSQKEQNDKLLTPNQLSLLVGLFSGRLEELWKAARARKNIGGKFVAPISSTLNILIIVSALGVLIPAVDTWFGIVVKPSEQTQLNFTTSSNHTFGRGFLQGNDCNYSDYHYPCEALEGYGADGNFTPYLPTDKEPFKILNNLSTENVVSNLPSNSSQSLFYLLDAAASSNLDFKANAFAISTQCAIISVRCQQDGRNVFDCTKKLSNQVTSVTKVNFKFYDDSSLQQNISYPNYSFLNPLYFTVYLTVGTQFGPAGPGLLTGTLGFGCSSTIFDATYAWVDGSIAQFNVTPTNGSIGGVMSAPFINDNANISQQAVMSSIARLSTNYSDVVPLTAAAFSHSALALSYIGMEKRANIVEQSRSMLSLTRVPIVPFYILIVLNAVYVLCTVLLATTAMIWAHPKDSTAVKAQLTMEGFMTAVFSGEGIRAQTQDSESSDGSSSRTVVVKEVPKIAILKTDQGDWSYATVMTNGEGAVVKLIQSSRNIRYTELE</sequence>
<evidence type="ECO:0000313" key="2">
    <source>
        <dbReference type="EMBL" id="PNP44367.1"/>
    </source>
</evidence>
<accession>A0A2K0TFR3</accession>
<keyword evidence="1" id="KW-1133">Transmembrane helix</keyword>